<dbReference type="GO" id="GO:0006606">
    <property type="term" value="P:protein import into nucleus"/>
    <property type="evidence" value="ECO:0007669"/>
    <property type="project" value="TreeGrafter"/>
</dbReference>
<gene>
    <name evidence="1" type="ORF">HPP92_004664</name>
</gene>
<dbReference type="GO" id="GO:0006405">
    <property type="term" value="P:RNA export from nucleus"/>
    <property type="evidence" value="ECO:0007669"/>
    <property type="project" value="TreeGrafter"/>
</dbReference>
<dbReference type="GO" id="GO:0044611">
    <property type="term" value="C:nuclear pore inner ring"/>
    <property type="evidence" value="ECO:0007669"/>
    <property type="project" value="TreeGrafter"/>
</dbReference>
<accession>A0A835RJX1</accession>
<dbReference type="PANTHER" id="PTHR31431:SF1">
    <property type="entry name" value="NUCLEOPORIN NUP188"/>
    <property type="match status" value="1"/>
</dbReference>
<sequence length="462" mass="51525">MLAHGPGERLAIFKDAAEAAGVDFGGAVQVAATKVLSRICAIASGLRPYSLENIVLPDPLQVHDLAFNICRILDEDLCKRDLLISVFDLLVSAAYFQPSILLPILSARVEAGSSVPAGNESKLTKSPIVYTSKCVVGSSIDLMLKYVRRSEVLISSDPHLLLSILNFFKALWDGGIQYNDALKMIRKSATFWEQLSAILAGEHIFDDSVKDCGSDDIHCPSYRVKCQGIVLEIIAREIFILEGFSQTEICEKHTSTNSSKGLGKNGLSIKASLYPSMFQQIDIISSWYEGSQFDVLMKSYASIAFDMEIIFNTKIASCVLIVHLMAILLDGSVECLSMSLVEKISSFYSKMIENPNFSALVQQYSLRGYSEGKEVTRLVLNDLYYHFRVIKTPFTYNCIPWQTTLNAFQAISFVVHLFPTIWQSLEKAFFNLVIVVWSSSKKVRGEILKRIQGRSLKNLLYL</sequence>
<dbReference type="EMBL" id="JADCNM010000002">
    <property type="protein sequence ID" value="KAG0493670.1"/>
    <property type="molecule type" value="Genomic_DNA"/>
</dbReference>
<evidence type="ECO:0000313" key="2">
    <source>
        <dbReference type="Proteomes" id="UP000639772"/>
    </source>
</evidence>
<dbReference type="OrthoDB" id="787141at2759"/>
<dbReference type="GO" id="GO:0017056">
    <property type="term" value="F:structural constituent of nuclear pore"/>
    <property type="evidence" value="ECO:0007669"/>
    <property type="project" value="InterPro"/>
</dbReference>
<protein>
    <submittedName>
        <fullName evidence="1">Uncharacterized protein</fullName>
    </submittedName>
</protein>
<dbReference type="InterPro" id="IPR044840">
    <property type="entry name" value="Nup188"/>
</dbReference>
<dbReference type="PANTHER" id="PTHR31431">
    <property type="entry name" value="NUCLEOPORIN NUP188 HOMOLOG"/>
    <property type="match status" value="1"/>
</dbReference>
<proteinExistence type="predicted"/>
<evidence type="ECO:0000313" key="1">
    <source>
        <dbReference type="EMBL" id="KAG0493670.1"/>
    </source>
</evidence>
<comment type="caution">
    <text evidence="1">The sequence shown here is derived from an EMBL/GenBank/DDBJ whole genome shotgun (WGS) entry which is preliminary data.</text>
</comment>
<dbReference type="Proteomes" id="UP000639772">
    <property type="component" value="Unassembled WGS sequence"/>
</dbReference>
<reference evidence="1 2" key="1">
    <citation type="journal article" date="2020" name="Nat. Food">
        <title>A phased Vanilla planifolia genome enables genetic improvement of flavour and production.</title>
        <authorList>
            <person name="Hasing T."/>
            <person name="Tang H."/>
            <person name="Brym M."/>
            <person name="Khazi F."/>
            <person name="Huang T."/>
            <person name="Chambers A.H."/>
        </authorList>
    </citation>
    <scope>NUCLEOTIDE SEQUENCE [LARGE SCALE GENOMIC DNA]</scope>
    <source>
        <tissue evidence="1">Leaf</tissue>
    </source>
</reference>
<dbReference type="AlphaFoldDB" id="A0A835RJX1"/>
<organism evidence="1 2">
    <name type="scientific">Vanilla planifolia</name>
    <name type="common">Vanilla</name>
    <dbReference type="NCBI Taxonomy" id="51239"/>
    <lineage>
        <taxon>Eukaryota</taxon>
        <taxon>Viridiplantae</taxon>
        <taxon>Streptophyta</taxon>
        <taxon>Embryophyta</taxon>
        <taxon>Tracheophyta</taxon>
        <taxon>Spermatophyta</taxon>
        <taxon>Magnoliopsida</taxon>
        <taxon>Liliopsida</taxon>
        <taxon>Asparagales</taxon>
        <taxon>Orchidaceae</taxon>
        <taxon>Vanilloideae</taxon>
        <taxon>Vanilleae</taxon>
        <taxon>Vanilla</taxon>
    </lineage>
</organism>
<name>A0A835RJX1_VANPL</name>